<dbReference type="Pfam" id="PF00646">
    <property type="entry name" value="F-box"/>
    <property type="match status" value="1"/>
</dbReference>
<evidence type="ECO:0008006" key="5">
    <source>
        <dbReference type="Google" id="ProtNLM"/>
    </source>
</evidence>
<name>A0ABC9G4X2_9POAL</name>
<feature type="domain" description="At1g61320/AtMIF1 LRR" evidence="2">
    <location>
        <begin position="186"/>
        <end position="373"/>
    </location>
</feature>
<gene>
    <name evidence="3" type="ORF">URODEC1_LOCUS111833</name>
</gene>
<protein>
    <recommendedName>
        <fullName evidence="5">FBD domain-containing protein</fullName>
    </recommendedName>
</protein>
<dbReference type="SUPFAM" id="SSF52047">
    <property type="entry name" value="RNI-like"/>
    <property type="match status" value="1"/>
</dbReference>
<keyword evidence="4" id="KW-1185">Reference proteome</keyword>
<evidence type="ECO:0000259" key="2">
    <source>
        <dbReference type="Pfam" id="PF23622"/>
    </source>
</evidence>
<reference evidence="4" key="1">
    <citation type="submission" date="2024-06" db="EMBL/GenBank/DDBJ databases">
        <authorList>
            <person name="Ryan C."/>
        </authorList>
    </citation>
    <scope>NUCLEOTIDE SEQUENCE [LARGE SCALE GENOMIC DNA]</scope>
</reference>
<dbReference type="InterPro" id="IPR001810">
    <property type="entry name" value="F-box_dom"/>
</dbReference>
<dbReference type="InterPro" id="IPR050232">
    <property type="entry name" value="FBL13/AtMIF1-like"/>
</dbReference>
<feature type="domain" description="F-box" evidence="1">
    <location>
        <begin position="50"/>
        <end position="78"/>
    </location>
</feature>
<dbReference type="EMBL" id="OZ075118">
    <property type="protein sequence ID" value="CAL5086839.1"/>
    <property type="molecule type" value="Genomic_DNA"/>
</dbReference>
<dbReference type="InterPro" id="IPR032675">
    <property type="entry name" value="LRR_dom_sf"/>
</dbReference>
<dbReference type="Gene3D" id="3.80.10.10">
    <property type="entry name" value="Ribonuclease Inhibitor"/>
    <property type="match status" value="1"/>
</dbReference>
<evidence type="ECO:0000313" key="3">
    <source>
        <dbReference type="EMBL" id="CAL5086839.1"/>
    </source>
</evidence>
<dbReference type="Pfam" id="PF23622">
    <property type="entry name" value="LRR_At1g61320_AtMIF1"/>
    <property type="match status" value="1"/>
</dbReference>
<dbReference type="InterPro" id="IPR055357">
    <property type="entry name" value="LRR_At1g61320_AtMIF1"/>
</dbReference>
<dbReference type="Proteomes" id="UP001497457">
    <property type="component" value="Chromosome 8b"/>
</dbReference>
<dbReference type="PANTHER" id="PTHR31900:SF27">
    <property type="entry name" value="FBD DOMAIN-CONTAINING PROTEIN"/>
    <property type="match status" value="1"/>
</dbReference>
<reference evidence="3 4" key="2">
    <citation type="submission" date="2024-10" db="EMBL/GenBank/DDBJ databases">
        <authorList>
            <person name="Ryan C."/>
        </authorList>
    </citation>
    <scope>NUCLEOTIDE SEQUENCE [LARGE SCALE GENOMIC DNA]</scope>
</reference>
<evidence type="ECO:0000313" key="4">
    <source>
        <dbReference type="Proteomes" id="UP001497457"/>
    </source>
</evidence>
<evidence type="ECO:0000259" key="1">
    <source>
        <dbReference type="Pfam" id="PF00646"/>
    </source>
</evidence>
<sequence length="405" mass="45218">MTIRLFEYLICYSLSNYGSHFVTGIAAGASRSATPCAPPRNFCNKPYQDEILRRLSLRDAVRTSALSRGWRRRWESVPGLALVFPDGTPPGVVDRVLLCHTGGGVSRFAFEVVDGASASHAGHWLLALSRRGVQSIDLRFSLPPLPVGFAGFPVLEDLHLSEVNFLENGEGQVQAIIHGSPLLRVLYLAYLQMIHPVVGCVIEAPNLHSLTLITVYNDGWRFGELPCLHDAWISVTEYTEVEQDFGELLSRVAQVEELTLFSPYNTVKIDMPPFAFYNLKSLDLSTLFDSVNHMLVMFCLLRSSPNLEKLKVKNRGIDYGDAIWEFLSAQWTDGMCANLQDVQITSLYQCLPMPFIKLILSKSSRLRTLSVDERPVSQDDPLNELLTITRASAQAQVLFKDGLEP</sequence>
<dbReference type="AlphaFoldDB" id="A0ABC9G4X2"/>
<accession>A0ABC9G4X2</accession>
<organism evidence="3 4">
    <name type="scientific">Urochloa decumbens</name>
    <dbReference type="NCBI Taxonomy" id="240449"/>
    <lineage>
        <taxon>Eukaryota</taxon>
        <taxon>Viridiplantae</taxon>
        <taxon>Streptophyta</taxon>
        <taxon>Embryophyta</taxon>
        <taxon>Tracheophyta</taxon>
        <taxon>Spermatophyta</taxon>
        <taxon>Magnoliopsida</taxon>
        <taxon>Liliopsida</taxon>
        <taxon>Poales</taxon>
        <taxon>Poaceae</taxon>
        <taxon>PACMAD clade</taxon>
        <taxon>Panicoideae</taxon>
        <taxon>Panicodae</taxon>
        <taxon>Paniceae</taxon>
        <taxon>Melinidinae</taxon>
        <taxon>Urochloa</taxon>
    </lineage>
</organism>
<dbReference type="PANTHER" id="PTHR31900">
    <property type="entry name" value="F-BOX/RNI SUPERFAMILY PROTEIN-RELATED"/>
    <property type="match status" value="1"/>
</dbReference>
<proteinExistence type="predicted"/>